<dbReference type="RefSeq" id="WP_245757704.1">
    <property type="nucleotide sequence ID" value="NZ_FNON01000013.1"/>
</dbReference>
<dbReference type="SUPFAM" id="SSF54593">
    <property type="entry name" value="Glyoxalase/Bleomycin resistance protein/Dihydroxybiphenyl dioxygenase"/>
    <property type="match status" value="1"/>
</dbReference>
<dbReference type="STRING" id="589385.SAMN05421504_1135"/>
<dbReference type="InterPro" id="IPR052164">
    <property type="entry name" value="Anthracycline_SecMetBiosynth"/>
</dbReference>
<gene>
    <name evidence="2" type="ORF">SAMN05421504_1135</name>
</gene>
<proteinExistence type="predicted"/>
<dbReference type="AlphaFoldDB" id="A0A1H3S8K0"/>
<keyword evidence="3" id="KW-1185">Reference proteome</keyword>
<protein>
    <recommendedName>
        <fullName evidence="1">VOC domain-containing protein</fullName>
    </recommendedName>
</protein>
<dbReference type="InterPro" id="IPR029068">
    <property type="entry name" value="Glyas_Bleomycin-R_OHBP_Dase"/>
</dbReference>
<name>A0A1H3S8K0_9PSEU</name>
<organism evidence="2 3">
    <name type="scientific">Amycolatopsis xylanica</name>
    <dbReference type="NCBI Taxonomy" id="589385"/>
    <lineage>
        <taxon>Bacteria</taxon>
        <taxon>Bacillati</taxon>
        <taxon>Actinomycetota</taxon>
        <taxon>Actinomycetes</taxon>
        <taxon>Pseudonocardiales</taxon>
        <taxon>Pseudonocardiaceae</taxon>
        <taxon>Amycolatopsis</taxon>
    </lineage>
</organism>
<dbReference type="InterPro" id="IPR037523">
    <property type="entry name" value="VOC_core"/>
</dbReference>
<dbReference type="Gene3D" id="3.10.180.10">
    <property type="entry name" value="2,3-Dihydroxybiphenyl 1,2-Dioxygenase, domain 1"/>
    <property type="match status" value="1"/>
</dbReference>
<accession>A0A1H3S8K0</accession>
<dbReference type="Proteomes" id="UP000199515">
    <property type="component" value="Unassembled WGS sequence"/>
</dbReference>
<evidence type="ECO:0000313" key="3">
    <source>
        <dbReference type="Proteomes" id="UP000199515"/>
    </source>
</evidence>
<evidence type="ECO:0000259" key="1">
    <source>
        <dbReference type="PROSITE" id="PS51819"/>
    </source>
</evidence>
<reference evidence="2 3" key="1">
    <citation type="submission" date="2016-10" db="EMBL/GenBank/DDBJ databases">
        <authorList>
            <person name="de Groot N.N."/>
        </authorList>
    </citation>
    <scope>NUCLEOTIDE SEQUENCE [LARGE SCALE GENOMIC DNA]</scope>
    <source>
        <strain evidence="2 3">CPCC 202699</strain>
    </source>
</reference>
<dbReference type="PANTHER" id="PTHR33993:SF14">
    <property type="entry name" value="GB|AAF24581.1"/>
    <property type="match status" value="1"/>
</dbReference>
<evidence type="ECO:0000313" key="2">
    <source>
        <dbReference type="EMBL" id="SDZ33881.1"/>
    </source>
</evidence>
<dbReference type="EMBL" id="FNON01000013">
    <property type="protein sequence ID" value="SDZ33881.1"/>
    <property type="molecule type" value="Genomic_DNA"/>
</dbReference>
<dbReference type="Pfam" id="PF00903">
    <property type="entry name" value="Glyoxalase"/>
    <property type="match status" value="1"/>
</dbReference>
<dbReference type="PANTHER" id="PTHR33993">
    <property type="entry name" value="GLYOXALASE-RELATED"/>
    <property type="match status" value="1"/>
</dbReference>
<sequence length="118" mass="12742">MSQKFVFHDVRTADLAASRRFYTELFGWQVTETPAGPMLGDDSGVWGGFTPLTDGDARHPQWIPYVPVADVDAAARRAVALGGRIVRPRTDLPPGSVVVVDEPGGATLALWQPADRQA</sequence>
<dbReference type="PROSITE" id="PS51819">
    <property type="entry name" value="VOC"/>
    <property type="match status" value="1"/>
</dbReference>
<dbReference type="InterPro" id="IPR004360">
    <property type="entry name" value="Glyas_Fos-R_dOase_dom"/>
</dbReference>
<feature type="domain" description="VOC" evidence="1">
    <location>
        <begin position="4"/>
        <end position="113"/>
    </location>
</feature>